<evidence type="ECO:0000259" key="8">
    <source>
        <dbReference type="Pfam" id="PF14322"/>
    </source>
</evidence>
<accession>E4RUC5</accession>
<keyword evidence="4" id="KW-0472">Membrane</keyword>
<evidence type="ECO:0000256" key="4">
    <source>
        <dbReference type="ARBA" id="ARBA00023136"/>
    </source>
</evidence>
<proteinExistence type="inferred from homology"/>
<dbReference type="EMBL" id="CP002305">
    <property type="protein sequence ID" value="ADQ16959.1"/>
    <property type="molecule type" value="Genomic_DNA"/>
</dbReference>
<dbReference type="Proteomes" id="UP000007435">
    <property type="component" value="Chromosome"/>
</dbReference>
<dbReference type="HOGENOM" id="CLU_015553_3_2_10"/>
<dbReference type="GO" id="GO:0009279">
    <property type="term" value="C:cell outer membrane"/>
    <property type="evidence" value="ECO:0007669"/>
    <property type="project" value="UniProtKB-SubCell"/>
</dbReference>
<dbReference type="RefSeq" id="WP_013408009.1">
    <property type="nucleotide sequence ID" value="NC_014655.1"/>
</dbReference>
<comment type="similarity">
    <text evidence="2">Belongs to the SusD family.</text>
</comment>
<evidence type="ECO:0000256" key="2">
    <source>
        <dbReference type="ARBA" id="ARBA00006275"/>
    </source>
</evidence>
<dbReference type="InterPro" id="IPR033985">
    <property type="entry name" value="SusD-like_N"/>
</dbReference>
<protein>
    <submittedName>
        <fullName evidence="9">RagB/SusD domain protein</fullName>
    </submittedName>
</protein>
<dbReference type="Pfam" id="PF14322">
    <property type="entry name" value="SusD-like_3"/>
    <property type="match status" value="1"/>
</dbReference>
<dbReference type="SUPFAM" id="SSF48452">
    <property type="entry name" value="TPR-like"/>
    <property type="match status" value="1"/>
</dbReference>
<evidence type="ECO:0000259" key="7">
    <source>
        <dbReference type="Pfam" id="PF07980"/>
    </source>
</evidence>
<evidence type="ECO:0000313" key="9">
    <source>
        <dbReference type="EMBL" id="ADQ16959.1"/>
    </source>
</evidence>
<dbReference type="eggNOG" id="COG1834">
    <property type="taxonomic scope" value="Bacteria"/>
</dbReference>
<dbReference type="KEGG" id="lby:Lbys_1239"/>
<evidence type="ECO:0000313" key="10">
    <source>
        <dbReference type="Proteomes" id="UP000007435"/>
    </source>
</evidence>
<feature type="domain" description="RagB/SusD" evidence="7">
    <location>
        <begin position="344"/>
        <end position="492"/>
    </location>
</feature>
<evidence type="ECO:0000256" key="3">
    <source>
        <dbReference type="ARBA" id="ARBA00022729"/>
    </source>
</evidence>
<dbReference type="CDD" id="cd08977">
    <property type="entry name" value="SusD"/>
    <property type="match status" value="1"/>
</dbReference>
<dbReference type="AlphaFoldDB" id="E4RUC5"/>
<gene>
    <name evidence="9" type="ordered locus">Lbys_1239</name>
</gene>
<evidence type="ECO:0000256" key="1">
    <source>
        <dbReference type="ARBA" id="ARBA00004442"/>
    </source>
</evidence>
<feature type="domain" description="SusD-like N-terminal" evidence="8">
    <location>
        <begin position="71"/>
        <end position="238"/>
    </location>
</feature>
<dbReference type="OrthoDB" id="1100079at2"/>
<dbReference type="STRING" id="649349.Lbys_1239"/>
<comment type="subcellular location">
    <subcellularLocation>
        <location evidence="1">Cell outer membrane</location>
    </subcellularLocation>
</comment>
<dbReference type="Pfam" id="PF07980">
    <property type="entry name" value="SusD_RagB"/>
    <property type="match status" value="1"/>
</dbReference>
<feature type="chain" id="PRO_5003188138" evidence="6">
    <location>
        <begin position="21"/>
        <end position="493"/>
    </location>
</feature>
<keyword evidence="10" id="KW-1185">Reference proteome</keyword>
<keyword evidence="3 6" id="KW-0732">Signal</keyword>
<name>E4RUC5_LEAB4</name>
<dbReference type="Gene3D" id="1.25.40.390">
    <property type="match status" value="1"/>
</dbReference>
<keyword evidence="5" id="KW-0998">Cell outer membrane</keyword>
<feature type="signal peptide" evidence="6">
    <location>
        <begin position="1"/>
        <end position="20"/>
    </location>
</feature>
<dbReference type="PROSITE" id="PS51257">
    <property type="entry name" value="PROKAR_LIPOPROTEIN"/>
    <property type="match status" value="1"/>
</dbReference>
<organism evidence="9 10">
    <name type="scientific">Leadbetterella byssophila (strain DSM 17132 / JCM 16389 / KACC 11308 / NBRC 106382 / 4M15)</name>
    <dbReference type="NCBI Taxonomy" id="649349"/>
    <lineage>
        <taxon>Bacteria</taxon>
        <taxon>Pseudomonadati</taxon>
        <taxon>Bacteroidota</taxon>
        <taxon>Cytophagia</taxon>
        <taxon>Cytophagales</taxon>
        <taxon>Leadbetterellaceae</taxon>
        <taxon>Leadbetterella</taxon>
    </lineage>
</organism>
<reference key="1">
    <citation type="submission" date="2010-11" db="EMBL/GenBank/DDBJ databases">
        <title>The complete genome of Leadbetterella byssophila DSM 17132.</title>
        <authorList>
            <consortium name="US DOE Joint Genome Institute (JGI-PGF)"/>
            <person name="Lucas S."/>
            <person name="Copeland A."/>
            <person name="Lapidus A."/>
            <person name="Glavina del Rio T."/>
            <person name="Dalin E."/>
            <person name="Tice H."/>
            <person name="Bruce D."/>
            <person name="Goodwin L."/>
            <person name="Pitluck S."/>
            <person name="Kyrpides N."/>
            <person name="Mavromatis K."/>
            <person name="Ivanova N."/>
            <person name="Teshima H."/>
            <person name="Brettin T."/>
            <person name="Detter J.C."/>
            <person name="Han C."/>
            <person name="Tapia R."/>
            <person name="Land M."/>
            <person name="Hauser L."/>
            <person name="Markowitz V."/>
            <person name="Cheng J.-F."/>
            <person name="Hugenholtz P."/>
            <person name="Woyke T."/>
            <person name="Wu D."/>
            <person name="Tindall B."/>
            <person name="Pomrenke H.G."/>
            <person name="Brambilla E."/>
            <person name="Klenk H.-P."/>
            <person name="Eisen J.A."/>
        </authorList>
    </citation>
    <scope>NUCLEOTIDE SEQUENCE [LARGE SCALE GENOMIC DNA]</scope>
    <source>
        <strain>DSM 17132</strain>
    </source>
</reference>
<reference evidence="9 10" key="2">
    <citation type="journal article" date="2011" name="Stand. Genomic Sci.">
        <title>Complete genome sequence of Leadbetterella byssophila type strain (4M15).</title>
        <authorList>
            <person name="Abt B."/>
            <person name="Teshima H."/>
            <person name="Lucas S."/>
            <person name="Lapidus A."/>
            <person name="Del Rio T.G."/>
            <person name="Nolan M."/>
            <person name="Tice H."/>
            <person name="Cheng J.F."/>
            <person name="Pitluck S."/>
            <person name="Liolios K."/>
            <person name="Pagani I."/>
            <person name="Ivanova N."/>
            <person name="Mavromatis K."/>
            <person name="Pati A."/>
            <person name="Tapia R."/>
            <person name="Han C."/>
            <person name="Goodwin L."/>
            <person name="Chen A."/>
            <person name="Palaniappan K."/>
            <person name="Land M."/>
            <person name="Hauser L."/>
            <person name="Chang Y.J."/>
            <person name="Jeffries C.D."/>
            <person name="Rohde M."/>
            <person name="Goker M."/>
            <person name="Tindall B.J."/>
            <person name="Detter J.C."/>
            <person name="Woyke T."/>
            <person name="Bristow J."/>
            <person name="Eisen J.A."/>
            <person name="Markowitz V."/>
            <person name="Hugenholtz P."/>
            <person name="Klenk H.P."/>
            <person name="Kyrpides N.C."/>
        </authorList>
    </citation>
    <scope>NUCLEOTIDE SEQUENCE [LARGE SCALE GENOMIC DNA]</scope>
    <source>
        <strain evidence="10">DSM 17132 / JCM 16389 / KACC 11308 / NBRC 106382 / 4M15</strain>
    </source>
</reference>
<evidence type="ECO:0000256" key="6">
    <source>
        <dbReference type="SAM" id="SignalP"/>
    </source>
</evidence>
<dbReference type="InterPro" id="IPR012944">
    <property type="entry name" value="SusD_RagB_dom"/>
</dbReference>
<evidence type="ECO:0000256" key="5">
    <source>
        <dbReference type="ARBA" id="ARBA00023237"/>
    </source>
</evidence>
<dbReference type="InterPro" id="IPR011990">
    <property type="entry name" value="TPR-like_helical_dom_sf"/>
</dbReference>
<sequence>MKLKVLAISLIAAGMFSSCKQEFLETKPTDKTSTADAFATTKNAWAAVNGMHRYMWSQIYGQQSQGGYAGNMLKVDIYGEDLVFPNTASSWLRSEYQWLSNNNPSHYANLYHWGFHYALIGNANMIIANIDNAVGEQKDKDAIKAEALTYRAFSYFQLVQLFGKRYVAGQPNSDLGVSLILTPSTTPAPRSTVAEVYAQIDADINEAIALFNSSGFKRNAKSHFDINVAQGIKARVALTKQDWATAVEAARAARAGYPLMSSADYVKGFNNYENNEWMWGSRIITAETNYFYSYFAYISHNFNSTVIRTNPKLIFSKLYDKISATDIRKTLFDPTGTAWTMPSSSYQRFPYMHKKFLVNDPANSVGDIPYMRAAEMYLIEAEALAAQGKDAEAAEVLYNLVITRDPAYTKSTKTGAELLDEILTQRRIELWGEGFRFYDLKRRGLKLDRTGGNHNATYTNGLMTVEPDDKRWQMAIPDEEIKRTNGVVVQNPL</sequence>